<name>A0A238X0M6_9BACT</name>
<proteinExistence type="predicted"/>
<organism evidence="1 2">
    <name type="scientific">Hymenobacter mucosus</name>
    <dbReference type="NCBI Taxonomy" id="1411120"/>
    <lineage>
        <taxon>Bacteria</taxon>
        <taxon>Pseudomonadati</taxon>
        <taxon>Bacteroidota</taxon>
        <taxon>Cytophagia</taxon>
        <taxon>Cytophagales</taxon>
        <taxon>Hymenobacteraceae</taxon>
        <taxon>Hymenobacter</taxon>
    </lineage>
</organism>
<dbReference type="SUPFAM" id="SSF55729">
    <property type="entry name" value="Acyl-CoA N-acyltransferases (Nat)"/>
    <property type="match status" value="1"/>
</dbReference>
<dbReference type="AlphaFoldDB" id="A0A238X0M6"/>
<gene>
    <name evidence="1" type="ORF">SAMN06269173_103328</name>
</gene>
<protein>
    <recommendedName>
        <fullName evidence="3">GNAT family N-acetyltransferase</fullName>
    </recommendedName>
</protein>
<sequence>MPYTKATNRALTMILRVANAADAQYVETLCQWYAESAKARGVGIAKRDPNYLVKKMVKGDAIIAFIDEQLAGFCYIETFEDNKFVVNSGLIVNTELRKEGLGRAIKHRVFELSRTKYPAAKIFGITTSAAVMKINNELGYRPVTFPELTQSDDFWKGCSSCKNYGILMENERKMCLCTGMVYDKLDDQFSQRVQETIEILTPQGQ</sequence>
<reference evidence="2" key="1">
    <citation type="submission" date="2017-06" db="EMBL/GenBank/DDBJ databases">
        <authorList>
            <person name="Varghese N."/>
            <person name="Submissions S."/>
        </authorList>
    </citation>
    <scope>NUCLEOTIDE SEQUENCE [LARGE SCALE GENOMIC DNA]</scope>
    <source>
        <strain evidence="2">DSM 28041</strain>
    </source>
</reference>
<dbReference type="Gene3D" id="3.40.630.30">
    <property type="match status" value="1"/>
</dbReference>
<keyword evidence="2" id="KW-1185">Reference proteome</keyword>
<evidence type="ECO:0000313" key="1">
    <source>
        <dbReference type="EMBL" id="SNR52193.1"/>
    </source>
</evidence>
<dbReference type="InterPro" id="IPR016181">
    <property type="entry name" value="Acyl_CoA_acyltransferase"/>
</dbReference>
<accession>A0A238X0M6</accession>
<evidence type="ECO:0000313" key="2">
    <source>
        <dbReference type="Proteomes" id="UP000198310"/>
    </source>
</evidence>
<dbReference type="EMBL" id="FZNS01000003">
    <property type="protein sequence ID" value="SNR52193.1"/>
    <property type="molecule type" value="Genomic_DNA"/>
</dbReference>
<dbReference type="Proteomes" id="UP000198310">
    <property type="component" value="Unassembled WGS sequence"/>
</dbReference>
<evidence type="ECO:0008006" key="3">
    <source>
        <dbReference type="Google" id="ProtNLM"/>
    </source>
</evidence>